<keyword evidence="8" id="KW-0406">Ion transport</keyword>
<keyword evidence="3" id="KW-0050">Antiport</keyword>
<evidence type="ECO:0000256" key="2">
    <source>
        <dbReference type="ARBA" id="ARBA00022448"/>
    </source>
</evidence>
<feature type="transmembrane region" description="Helical" evidence="10">
    <location>
        <begin position="393"/>
        <end position="412"/>
    </location>
</feature>
<dbReference type="PANTHER" id="PTHR12266">
    <property type="entry name" value="NA+/CA2+ K+ INDEPENDENT EXCHANGER"/>
    <property type="match status" value="1"/>
</dbReference>
<dbReference type="AlphaFoldDB" id="A0ABC9H0D8"/>
<keyword evidence="4 10" id="KW-0812">Transmembrane</keyword>
<evidence type="ECO:0000256" key="1">
    <source>
        <dbReference type="ARBA" id="ARBA00004141"/>
    </source>
</evidence>
<accession>A0ABC9H0D8</accession>
<evidence type="ECO:0000256" key="9">
    <source>
        <dbReference type="ARBA" id="ARBA00038187"/>
    </source>
</evidence>
<comment type="subcellular location">
    <subcellularLocation>
        <location evidence="1">Membrane</location>
        <topology evidence="1">Multi-pass membrane protein</topology>
    </subcellularLocation>
</comment>
<dbReference type="InterPro" id="IPR004837">
    <property type="entry name" value="NaCa_Exmemb"/>
</dbReference>
<gene>
    <name evidence="12" type="ORF">URODEC1_LOCUS120721</name>
</gene>
<comment type="similarity">
    <text evidence="9">Belongs to the Ca(2+):cation antiporter (CaCA) (TC 2.A.19) family. Cation/calcium exchanger (CCX) subfamily.</text>
</comment>
<feature type="transmembrane region" description="Helical" evidence="10">
    <location>
        <begin position="116"/>
        <end position="144"/>
    </location>
</feature>
<evidence type="ECO:0000256" key="8">
    <source>
        <dbReference type="ARBA" id="ARBA00023201"/>
    </source>
</evidence>
<name>A0ABC9H0D8_9POAL</name>
<keyword evidence="6" id="KW-0915">Sodium</keyword>
<feature type="transmembrane region" description="Helical" evidence="10">
    <location>
        <begin position="451"/>
        <end position="469"/>
    </location>
</feature>
<protein>
    <recommendedName>
        <fullName evidence="11">Sodium/calcium exchanger membrane region domain-containing protein</fullName>
    </recommendedName>
</protein>
<keyword evidence="5 10" id="KW-1133">Transmembrane helix</keyword>
<dbReference type="Proteomes" id="UP001497457">
    <property type="component" value="Unassembled WGS sequence"/>
</dbReference>
<dbReference type="Gene3D" id="1.20.1420.30">
    <property type="entry name" value="NCX, central ion-binding region"/>
    <property type="match status" value="2"/>
</dbReference>
<evidence type="ECO:0000256" key="7">
    <source>
        <dbReference type="ARBA" id="ARBA00023136"/>
    </source>
</evidence>
<evidence type="ECO:0000256" key="5">
    <source>
        <dbReference type="ARBA" id="ARBA00022989"/>
    </source>
</evidence>
<evidence type="ECO:0000256" key="3">
    <source>
        <dbReference type="ARBA" id="ARBA00022449"/>
    </source>
</evidence>
<feature type="domain" description="Sodium/calcium exchanger membrane region" evidence="11">
    <location>
        <begin position="454"/>
        <end position="606"/>
    </location>
</feature>
<dbReference type="GO" id="GO:0006814">
    <property type="term" value="P:sodium ion transport"/>
    <property type="evidence" value="ECO:0007669"/>
    <property type="project" value="UniProtKB-KW"/>
</dbReference>
<dbReference type="GO" id="GO:0016020">
    <property type="term" value="C:membrane"/>
    <property type="evidence" value="ECO:0007669"/>
    <property type="project" value="UniProtKB-SubCell"/>
</dbReference>
<evidence type="ECO:0000256" key="4">
    <source>
        <dbReference type="ARBA" id="ARBA00022692"/>
    </source>
</evidence>
<dbReference type="GO" id="GO:0015297">
    <property type="term" value="F:antiporter activity"/>
    <property type="evidence" value="ECO:0007669"/>
    <property type="project" value="UniProtKB-KW"/>
</dbReference>
<organism evidence="12 13">
    <name type="scientific">Urochloa decumbens</name>
    <dbReference type="NCBI Taxonomy" id="240449"/>
    <lineage>
        <taxon>Eukaryota</taxon>
        <taxon>Viridiplantae</taxon>
        <taxon>Streptophyta</taxon>
        <taxon>Embryophyta</taxon>
        <taxon>Tracheophyta</taxon>
        <taxon>Spermatophyta</taxon>
        <taxon>Magnoliopsida</taxon>
        <taxon>Liliopsida</taxon>
        <taxon>Poales</taxon>
        <taxon>Poaceae</taxon>
        <taxon>PACMAD clade</taxon>
        <taxon>Panicoideae</taxon>
        <taxon>Panicodae</taxon>
        <taxon>Paniceae</taxon>
        <taxon>Melinidinae</taxon>
        <taxon>Urochloa</taxon>
    </lineage>
</organism>
<dbReference type="EMBL" id="CAXIPR030000808">
    <property type="protein sequence ID" value="CAM0147259.1"/>
    <property type="molecule type" value="Genomic_DNA"/>
</dbReference>
<keyword evidence="7 10" id="KW-0472">Membrane</keyword>
<feature type="transmembrane region" description="Helical" evidence="10">
    <location>
        <begin position="418"/>
        <end position="439"/>
    </location>
</feature>
<feature type="transmembrane region" description="Helical" evidence="10">
    <location>
        <begin position="560"/>
        <end position="578"/>
    </location>
</feature>
<comment type="caution">
    <text evidence="12">The sequence shown here is derived from an EMBL/GenBank/DDBJ whole genome shotgun (WGS) entry which is preliminary data.</text>
</comment>
<evidence type="ECO:0000313" key="12">
    <source>
        <dbReference type="EMBL" id="CAM0147259.1"/>
    </source>
</evidence>
<feature type="transmembrane region" description="Helical" evidence="10">
    <location>
        <begin position="244"/>
        <end position="264"/>
    </location>
</feature>
<dbReference type="InterPro" id="IPR044880">
    <property type="entry name" value="NCX_ion-bd_dom_sf"/>
</dbReference>
<keyword evidence="8" id="KW-0739">Sodium transport</keyword>
<feature type="transmembrane region" description="Helical" evidence="10">
    <location>
        <begin position="590"/>
        <end position="609"/>
    </location>
</feature>
<reference evidence="12 13" key="1">
    <citation type="submission" date="2024-10" db="EMBL/GenBank/DDBJ databases">
        <authorList>
            <person name="Ryan C."/>
        </authorList>
    </citation>
    <scope>NUCLEOTIDE SEQUENCE [LARGE SCALE GENOMIC DNA]</scope>
</reference>
<dbReference type="Pfam" id="PF01699">
    <property type="entry name" value="Na_Ca_ex"/>
    <property type="match status" value="2"/>
</dbReference>
<dbReference type="PANTHER" id="PTHR12266:SF32">
    <property type="entry name" value="SODIUM_CALCIUM EXCHANGER MEMBRANE REGION DOMAIN-CONTAINING PROTEIN"/>
    <property type="match status" value="1"/>
</dbReference>
<evidence type="ECO:0000256" key="6">
    <source>
        <dbReference type="ARBA" id="ARBA00023053"/>
    </source>
</evidence>
<evidence type="ECO:0000256" key="10">
    <source>
        <dbReference type="SAM" id="Phobius"/>
    </source>
</evidence>
<dbReference type="InterPro" id="IPR051359">
    <property type="entry name" value="CaCA_antiporter"/>
</dbReference>
<feature type="domain" description="Sodium/calcium exchanger membrane region" evidence="11">
    <location>
        <begin position="134"/>
        <end position="287"/>
    </location>
</feature>
<keyword evidence="13" id="KW-1185">Reference proteome</keyword>
<feature type="transmembrane region" description="Helical" evidence="10">
    <location>
        <begin position="475"/>
        <end position="497"/>
    </location>
</feature>
<evidence type="ECO:0000313" key="13">
    <source>
        <dbReference type="Proteomes" id="UP001497457"/>
    </source>
</evidence>
<feature type="transmembrane region" description="Helical" evidence="10">
    <location>
        <begin position="211"/>
        <end position="232"/>
    </location>
</feature>
<sequence length="614" mass="62139">MAAFLHMLLRRRRNAAAVIASAAFLSLILILSALLATTPRDNDDAAAITSFSFSAASPATAAAAAVPSSSSPPPAAPTCEAALRSLPDAAARCRYLSSPAGHPPCAPSGYADYLQLFYCVLGGSPWLCGGAVAALWLVVLFYLLGDTASTYFCASLEGLSSALRLPPSIAGVTLLSLGNGAPDVLSSVVAFASAGAGADDADAGDVGLSGVLGGALFVSTVVAGVVALVAASREGEAVVIERRGFVRDVCFLLVALCYLVAVLLAGSVTVWAAAAFLSLYAAYVLLVSLSHCCGPGAAGDEGEDLLPGEDTKMKKPTGCSDDLAAALLDGDSGDAPSPPPPLQLPIVVSYCKPTTPPKKSFSRRAMDLLQSPLYLPRRLTIPDIAGDRWSKPYAVSSAFLSPLLLAFISSSSPTTTPFFLISGAALGSLLAAMAAHTTTASSPPSTPSARLPWLAGGFLMSVLWSYLLARELVALLVSIGIVAGVKASVLGATVLAWGNSLGDLVSDVALAAHGGARGAQTAVAGCYAGPAFNTVVGLGLSLVMAAGARYPRPYVIPADASAYQAAGFLAAALVWAVVVLPARGMRLDRVLGVGLLVVYLGFLGVRLGSLGAGS</sequence>
<proteinExistence type="inferred from homology"/>
<evidence type="ECO:0000259" key="11">
    <source>
        <dbReference type="Pfam" id="PF01699"/>
    </source>
</evidence>
<keyword evidence="2" id="KW-0813">Transport</keyword>